<dbReference type="GO" id="GO:0042884">
    <property type="term" value="P:microcin transport"/>
    <property type="evidence" value="ECO:0007669"/>
    <property type="project" value="TreeGrafter"/>
</dbReference>
<dbReference type="RefSeq" id="WP_311787241.1">
    <property type="nucleotide sequence ID" value="NZ_JALDYY010000008.1"/>
</dbReference>
<sequence>MHLAKKKAGLILFLISTTLLLATGTAESGEPAWRTGIATIDEPKYAEGFSHFDYVNPEAPKGGDLRLSEQGTFDTFNPVLAKGEAAVGLSLVFDTLMKPSLDEPSAEYGLLAEAVSYPGDFSYATFRLRPEARWADGQPVTPEDVVFSFDKAKDLDPQFAIYYAHVTKAEVTGEREVTFTFDEKNNRELPQIIGQLQIVPKHWWLANGPDGKPRDISRTTLEPVMGSGPYKIASFSPGSRIRYELRDDYWGKNINVNVGQNNFGSISYTYYGDADVEFEAFRSDNTDYWFEIEAKRWATAYNFPAVQDGRVKREVLENPYRSSGVMVGFIPNMRRDKFKDPRLRRALNYAFDFEELNRTSFFGQYQRIDSYFYGTELASSGLPDGRELEILEELRDLVPPAVFTTAYKNPVGGDPASFRENMRHAVELFREAGWEIKPAPQDIHPIFFLGGAILAVIAGALAVRKNRLGGMAGGLIAVGAATACYYLLLSPASDDFGPRMTNVKTGEPLRIEILLNGPTLERVALPYAQNLRRIGIEARVRTVDASQYTNRLRNRDYDMIYSGWGESLNPGNEQAEYWGSKSVDREGSKNYAGINDPGVDALVNRVIFAKNREDLIAATKALDRVLLAGDYIVPGYTLRAARIAYWNKFGRPEELPKYSIGFPDIWWSKSAAK</sequence>
<keyword evidence="3 5" id="KW-0732">Signal</keyword>
<comment type="caution">
    <text evidence="7">The sequence shown here is derived from an EMBL/GenBank/DDBJ whole genome shotgun (WGS) entry which is preliminary data.</text>
</comment>
<organism evidence="7 8">
    <name type="scientific">Ferirhizobium litorale</name>
    <dbReference type="NCBI Taxonomy" id="2927786"/>
    <lineage>
        <taxon>Bacteria</taxon>
        <taxon>Pseudomonadati</taxon>
        <taxon>Pseudomonadota</taxon>
        <taxon>Alphaproteobacteria</taxon>
        <taxon>Hyphomicrobiales</taxon>
        <taxon>Rhizobiaceae</taxon>
        <taxon>Ferirhizobium</taxon>
    </lineage>
</organism>
<evidence type="ECO:0000256" key="1">
    <source>
        <dbReference type="ARBA" id="ARBA00004418"/>
    </source>
</evidence>
<dbReference type="PIRSF" id="PIRSF002741">
    <property type="entry name" value="MppA"/>
    <property type="match status" value="1"/>
</dbReference>
<evidence type="ECO:0000256" key="4">
    <source>
        <dbReference type="SAM" id="Phobius"/>
    </source>
</evidence>
<gene>
    <name evidence="7" type="ORF">MRS75_18165</name>
</gene>
<feature type="transmembrane region" description="Helical" evidence="4">
    <location>
        <begin position="470"/>
        <end position="489"/>
    </location>
</feature>
<evidence type="ECO:0000256" key="2">
    <source>
        <dbReference type="ARBA" id="ARBA00005695"/>
    </source>
</evidence>
<evidence type="ECO:0000259" key="6">
    <source>
        <dbReference type="Pfam" id="PF00496"/>
    </source>
</evidence>
<dbReference type="AlphaFoldDB" id="A0AAE3U2X1"/>
<evidence type="ECO:0000256" key="5">
    <source>
        <dbReference type="SAM" id="SignalP"/>
    </source>
</evidence>
<evidence type="ECO:0000313" key="7">
    <source>
        <dbReference type="EMBL" id="MDI7923996.1"/>
    </source>
</evidence>
<dbReference type="Gene3D" id="3.40.190.10">
    <property type="entry name" value="Periplasmic binding protein-like II"/>
    <property type="match status" value="1"/>
</dbReference>
<name>A0AAE3U2X1_9HYPH</name>
<keyword evidence="4" id="KW-1133">Transmembrane helix</keyword>
<feature type="transmembrane region" description="Helical" evidence="4">
    <location>
        <begin position="446"/>
        <end position="463"/>
    </location>
</feature>
<dbReference type="GO" id="GO:0043190">
    <property type="term" value="C:ATP-binding cassette (ABC) transporter complex"/>
    <property type="evidence" value="ECO:0007669"/>
    <property type="project" value="InterPro"/>
</dbReference>
<reference evidence="7" key="1">
    <citation type="submission" date="2022-03" db="EMBL/GenBank/DDBJ databases">
        <title>Fererhizobium litorale gen. nov., sp. nov., isolated from sandy sediments of the Sea of Japan seashore.</title>
        <authorList>
            <person name="Romanenko L."/>
            <person name="Kurilenko V."/>
            <person name="Otstavnykh N."/>
            <person name="Svetashev V."/>
            <person name="Tekutyeva L."/>
            <person name="Isaeva M."/>
            <person name="Mikhailov V."/>
        </authorList>
    </citation>
    <scope>NUCLEOTIDE SEQUENCE</scope>
    <source>
        <strain evidence="7">KMM 9576</strain>
    </source>
</reference>
<feature type="signal peptide" evidence="5">
    <location>
        <begin position="1"/>
        <end position="22"/>
    </location>
</feature>
<dbReference type="CDD" id="cd08497">
    <property type="entry name" value="MbnE-like"/>
    <property type="match status" value="1"/>
</dbReference>
<dbReference type="InterPro" id="IPR030678">
    <property type="entry name" value="Peptide/Ni-bd"/>
</dbReference>
<keyword evidence="4" id="KW-0472">Membrane</keyword>
<dbReference type="PANTHER" id="PTHR30290">
    <property type="entry name" value="PERIPLASMIC BINDING COMPONENT OF ABC TRANSPORTER"/>
    <property type="match status" value="1"/>
</dbReference>
<dbReference type="PANTHER" id="PTHR30290:SF64">
    <property type="entry name" value="ABC TRANSPORTER PERIPLASMIC BINDING PROTEIN"/>
    <property type="match status" value="1"/>
</dbReference>
<dbReference type="InterPro" id="IPR039424">
    <property type="entry name" value="SBP_5"/>
</dbReference>
<dbReference type="Pfam" id="PF00496">
    <property type="entry name" value="SBP_bac_5"/>
    <property type="match status" value="2"/>
</dbReference>
<comment type="similarity">
    <text evidence="2">Belongs to the bacterial solute-binding protein 5 family.</text>
</comment>
<dbReference type="GO" id="GO:0015833">
    <property type="term" value="P:peptide transport"/>
    <property type="evidence" value="ECO:0007669"/>
    <property type="project" value="TreeGrafter"/>
</dbReference>
<feature type="chain" id="PRO_5042126081" evidence="5">
    <location>
        <begin position="23"/>
        <end position="673"/>
    </location>
</feature>
<keyword evidence="4" id="KW-0812">Transmembrane</keyword>
<dbReference type="SUPFAM" id="SSF53850">
    <property type="entry name" value="Periplasmic binding protein-like II"/>
    <property type="match status" value="1"/>
</dbReference>
<dbReference type="InterPro" id="IPR000914">
    <property type="entry name" value="SBP_5_dom"/>
</dbReference>
<feature type="domain" description="Solute-binding protein family 5" evidence="6">
    <location>
        <begin position="507"/>
        <end position="582"/>
    </location>
</feature>
<protein>
    <submittedName>
        <fullName evidence="7">Extracellular solute-binding protein</fullName>
    </submittedName>
</protein>
<keyword evidence="8" id="KW-1185">Reference proteome</keyword>
<dbReference type="Proteomes" id="UP001161580">
    <property type="component" value="Unassembled WGS sequence"/>
</dbReference>
<dbReference type="Gene3D" id="3.10.105.10">
    <property type="entry name" value="Dipeptide-binding Protein, Domain 3"/>
    <property type="match status" value="2"/>
</dbReference>
<accession>A0AAE3U2X1</accession>
<dbReference type="GO" id="GO:0030288">
    <property type="term" value="C:outer membrane-bounded periplasmic space"/>
    <property type="evidence" value="ECO:0007669"/>
    <property type="project" value="TreeGrafter"/>
</dbReference>
<comment type="subcellular location">
    <subcellularLocation>
        <location evidence="1">Periplasm</location>
    </subcellularLocation>
</comment>
<proteinExistence type="inferred from homology"/>
<feature type="domain" description="Solute-binding protein family 5" evidence="6">
    <location>
        <begin position="110"/>
        <end position="438"/>
    </location>
</feature>
<dbReference type="GO" id="GO:1904680">
    <property type="term" value="F:peptide transmembrane transporter activity"/>
    <property type="evidence" value="ECO:0007669"/>
    <property type="project" value="TreeGrafter"/>
</dbReference>
<dbReference type="EMBL" id="JALDYZ010000011">
    <property type="protein sequence ID" value="MDI7923996.1"/>
    <property type="molecule type" value="Genomic_DNA"/>
</dbReference>
<evidence type="ECO:0000313" key="8">
    <source>
        <dbReference type="Proteomes" id="UP001161580"/>
    </source>
</evidence>
<evidence type="ECO:0000256" key="3">
    <source>
        <dbReference type="ARBA" id="ARBA00022729"/>
    </source>
</evidence>